<evidence type="ECO:0000313" key="2">
    <source>
        <dbReference type="WBParaSite" id="ALUE_0001336901-mRNA-1"/>
    </source>
</evidence>
<dbReference type="WBParaSite" id="ALUE_0001336901-mRNA-1">
    <property type="protein sequence ID" value="ALUE_0001336901-mRNA-1"/>
    <property type="gene ID" value="ALUE_0001336901"/>
</dbReference>
<accession>A0A0M3I7Y1</accession>
<name>A0A0M3I7Y1_ASCLU</name>
<keyword evidence="1" id="KW-1185">Reference proteome</keyword>
<protein>
    <submittedName>
        <fullName evidence="2">Secreted protein</fullName>
    </submittedName>
</protein>
<reference evidence="2" key="1">
    <citation type="submission" date="2017-02" db="UniProtKB">
        <authorList>
            <consortium name="WormBaseParasite"/>
        </authorList>
    </citation>
    <scope>IDENTIFICATION</scope>
</reference>
<proteinExistence type="predicted"/>
<evidence type="ECO:0000313" key="1">
    <source>
        <dbReference type="Proteomes" id="UP000036681"/>
    </source>
</evidence>
<dbReference type="AlphaFoldDB" id="A0A0M3I7Y1"/>
<organism evidence="1 2">
    <name type="scientific">Ascaris lumbricoides</name>
    <name type="common">Giant roundworm</name>
    <dbReference type="NCBI Taxonomy" id="6252"/>
    <lineage>
        <taxon>Eukaryota</taxon>
        <taxon>Metazoa</taxon>
        <taxon>Ecdysozoa</taxon>
        <taxon>Nematoda</taxon>
        <taxon>Chromadorea</taxon>
        <taxon>Rhabditida</taxon>
        <taxon>Spirurina</taxon>
        <taxon>Ascaridomorpha</taxon>
        <taxon>Ascaridoidea</taxon>
        <taxon>Ascarididae</taxon>
        <taxon>Ascaris</taxon>
    </lineage>
</organism>
<sequence>MIASLWLIPAHSTIRPFSEIYISKRMYVLVLCFSHRFLAFSHPNKLSLAIVPATSPFIAFLQLLSSSLSLTHFRSLCVPSVLCASLYAILAPTICSLCVRSETAGGKEGKLGALASCQQTRFYLCIVCNRDNAVKVLVTEVCLCNRA</sequence>
<dbReference type="Proteomes" id="UP000036681">
    <property type="component" value="Unplaced"/>
</dbReference>